<dbReference type="Proteomes" id="UP000326939">
    <property type="component" value="Chromosome 10"/>
</dbReference>
<dbReference type="EMBL" id="VDCV01000010">
    <property type="protein sequence ID" value="KAB5538653.1"/>
    <property type="molecule type" value="Genomic_DNA"/>
</dbReference>
<accession>A0A5N5L7A0</accession>
<reference evidence="2" key="1">
    <citation type="journal article" date="2019" name="Gigascience">
        <title>De novo genome assembly of the endangered Acer yangbiense, a plant species with extremely small populations endemic to Yunnan Province, China.</title>
        <authorList>
            <person name="Yang J."/>
            <person name="Wariss H.M."/>
            <person name="Tao L."/>
            <person name="Zhang R."/>
            <person name="Yun Q."/>
            <person name="Hollingsworth P."/>
            <person name="Dao Z."/>
            <person name="Luo G."/>
            <person name="Guo H."/>
            <person name="Ma Y."/>
            <person name="Sun W."/>
        </authorList>
    </citation>
    <scope>NUCLEOTIDE SEQUENCE [LARGE SCALE GENOMIC DNA]</scope>
    <source>
        <strain evidence="2">cv. br00</strain>
    </source>
</reference>
<sequence>MKQSPCFCHSAFGKTSIPPAADSDLVKQVTTTVSIEDVHREVKYGKHHRGMRIRSNSTMLLKMKTMYMLSWSLYISYSENIDKWYSEGNVLTKEEMKPF</sequence>
<proteinExistence type="predicted"/>
<comment type="caution">
    <text evidence="1">The sequence shown here is derived from an EMBL/GenBank/DDBJ whole genome shotgun (WGS) entry which is preliminary data.</text>
</comment>
<organism evidence="1 2">
    <name type="scientific">Salix brachista</name>
    <dbReference type="NCBI Taxonomy" id="2182728"/>
    <lineage>
        <taxon>Eukaryota</taxon>
        <taxon>Viridiplantae</taxon>
        <taxon>Streptophyta</taxon>
        <taxon>Embryophyta</taxon>
        <taxon>Tracheophyta</taxon>
        <taxon>Spermatophyta</taxon>
        <taxon>Magnoliopsida</taxon>
        <taxon>eudicotyledons</taxon>
        <taxon>Gunneridae</taxon>
        <taxon>Pentapetalae</taxon>
        <taxon>rosids</taxon>
        <taxon>fabids</taxon>
        <taxon>Malpighiales</taxon>
        <taxon>Salicaceae</taxon>
        <taxon>Saliceae</taxon>
        <taxon>Salix</taxon>
    </lineage>
</organism>
<name>A0A5N5L7A0_9ROSI</name>
<evidence type="ECO:0000313" key="1">
    <source>
        <dbReference type="EMBL" id="KAB5538653.1"/>
    </source>
</evidence>
<dbReference type="AlphaFoldDB" id="A0A5N5L7A0"/>
<protein>
    <submittedName>
        <fullName evidence="1">Uncharacterized protein</fullName>
    </submittedName>
</protein>
<keyword evidence="2" id="KW-1185">Reference proteome</keyword>
<gene>
    <name evidence="1" type="ORF">DKX38_016186</name>
</gene>
<evidence type="ECO:0000313" key="2">
    <source>
        <dbReference type="Proteomes" id="UP000326939"/>
    </source>
</evidence>